<evidence type="ECO:0000313" key="2">
    <source>
        <dbReference type="EMBL" id="OGL81678.1"/>
    </source>
</evidence>
<dbReference type="AlphaFoldDB" id="A0A1F7UVD1"/>
<dbReference type="InterPro" id="IPR003768">
    <property type="entry name" value="ScpA"/>
</dbReference>
<dbReference type="InterPro" id="IPR023093">
    <property type="entry name" value="ScpA-like_C"/>
</dbReference>
<comment type="caution">
    <text evidence="2">The sequence shown here is derived from an EMBL/GenBank/DDBJ whole genome shotgun (WGS) entry which is preliminary data.</text>
</comment>
<reference evidence="2 3" key="1">
    <citation type="journal article" date="2016" name="Nat. Commun.">
        <title>Thousands of microbial genomes shed light on interconnected biogeochemical processes in an aquifer system.</title>
        <authorList>
            <person name="Anantharaman K."/>
            <person name="Brown C.T."/>
            <person name="Hug L.A."/>
            <person name="Sharon I."/>
            <person name="Castelle C.J."/>
            <person name="Probst A.J."/>
            <person name="Thomas B.C."/>
            <person name="Singh A."/>
            <person name="Wilkins M.J."/>
            <person name="Karaoz U."/>
            <person name="Brodie E.L."/>
            <person name="Williams K.H."/>
            <person name="Hubbard S.S."/>
            <person name="Banfield J.F."/>
        </authorList>
    </citation>
    <scope>NUCLEOTIDE SEQUENCE [LARGE SCALE GENOMIC DNA]</scope>
</reference>
<dbReference type="Gene3D" id="1.10.10.580">
    <property type="entry name" value="Structural maintenance of chromosome 1. Chain E"/>
    <property type="match status" value="1"/>
</dbReference>
<dbReference type="EMBL" id="MGEJ01000003">
    <property type="protein sequence ID" value="OGL81678.1"/>
    <property type="molecule type" value="Genomic_DNA"/>
</dbReference>
<dbReference type="STRING" id="1802401.A3B21_04480"/>
<dbReference type="Pfam" id="PF02616">
    <property type="entry name" value="SMC_ScpA"/>
    <property type="match status" value="1"/>
</dbReference>
<dbReference type="PANTHER" id="PTHR33969">
    <property type="entry name" value="SEGREGATION AND CONDENSATION PROTEIN A"/>
    <property type="match status" value="1"/>
</dbReference>
<dbReference type="Gene3D" id="6.10.250.2410">
    <property type="match status" value="1"/>
</dbReference>
<dbReference type="Proteomes" id="UP000176897">
    <property type="component" value="Unassembled WGS sequence"/>
</dbReference>
<organism evidence="2 3">
    <name type="scientific">Candidatus Uhrbacteria bacterium RIFCSPLOWO2_01_FULL_47_24</name>
    <dbReference type="NCBI Taxonomy" id="1802401"/>
    <lineage>
        <taxon>Bacteria</taxon>
        <taxon>Candidatus Uhriibacteriota</taxon>
    </lineage>
</organism>
<evidence type="ECO:0000256" key="1">
    <source>
        <dbReference type="ARBA" id="ARBA00044777"/>
    </source>
</evidence>
<evidence type="ECO:0000313" key="3">
    <source>
        <dbReference type="Proteomes" id="UP000176897"/>
    </source>
</evidence>
<dbReference type="PANTHER" id="PTHR33969:SF2">
    <property type="entry name" value="SEGREGATION AND CONDENSATION PROTEIN A"/>
    <property type="match status" value="1"/>
</dbReference>
<name>A0A1F7UVD1_9BACT</name>
<protein>
    <recommendedName>
        <fullName evidence="1">Segregation and condensation protein A</fullName>
    </recommendedName>
</protein>
<accession>A0A1F7UVD1</accession>
<proteinExistence type="predicted"/>
<gene>
    <name evidence="2" type="ORF">A3B21_04480</name>
</gene>
<sequence>MSFAVKSQQFEGPLDLLLSMIEGEKLNITTVSLAKIAEDFLKYVQEAKLPPEEVADFLLVASKLLLIKSQALFPNLEVEDDGVPLEAQLKILKLYHDASRQIEAIIKQGNFVYFREKMPVERVFRPPQKVTVNVLHETFLAVIKALEPLVRIPKKIVLKAISIGERIDRLKAMIVEKAMMSFKHFVGSSKEKTEIIVSFLALLELCKQRIVEVKQEKLFHDIMIEHKR</sequence>